<accession>A0A975M7Y3</accession>
<keyword evidence="3" id="KW-1185">Reference proteome</keyword>
<gene>
    <name evidence="2" type="ORF">KKR91_07740</name>
</gene>
<sequence>MDNLPEGIQVSSNHRPGEPLRPWEDTQLAGADLTLAIKTAQAEDAVVRLINGEDLSKDDIISFGRLNAVCVMRWYEPVVNLLGPRSPELHPNHIALIRKHSKLFRQR</sequence>
<dbReference type="AlphaFoldDB" id="A0A975M7Y3"/>
<reference evidence="2 3" key="1">
    <citation type="submission" date="2021-05" db="EMBL/GenBank/DDBJ databases">
        <title>Novel species in genus Arthrobacter.</title>
        <authorList>
            <person name="Zhang G."/>
        </authorList>
    </citation>
    <scope>NUCLEOTIDE SEQUENCE [LARGE SCALE GENOMIC DNA]</scope>
    <source>
        <strain evidence="3">zg-ZUI227</strain>
    </source>
</reference>
<dbReference type="EMBL" id="CP076022">
    <property type="protein sequence ID" value="QWC11429.1"/>
    <property type="molecule type" value="Genomic_DNA"/>
</dbReference>
<evidence type="ECO:0000256" key="1">
    <source>
        <dbReference type="SAM" id="MobiDB-lite"/>
    </source>
</evidence>
<dbReference type="Proteomes" id="UP000676885">
    <property type="component" value="Chromosome"/>
</dbReference>
<dbReference type="RefSeq" id="WP_104053963.1">
    <property type="nucleotide sequence ID" value="NZ_CP076022.1"/>
</dbReference>
<organism evidence="2 3">
    <name type="scientific">Arthrobacter jiangjiafuii</name>
    <dbReference type="NCBI Taxonomy" id="2817475"/>
    <lineage>
        <taxon>Bacteria</taxon>
        <taxon>Bacillati</taxon>
        <taxon>Actinomycetota</taxon>
        <taxon>Actinomycetes</taxon>
        <taxon>Micrococcales</taxon>
        <taxon>Micrococcaceae</taxon>
        <taxon>Arthrobacter</taxon>
    </lineage>
</organism>
<proteinExistence type="predicted"/>
<feature type="region of interest" description="Disordered" evidence="1">
    <location>
        <begin position="1"/>
        <end position="23"/>
    </location>
</feature>
<evidence type="ECO:0000313" key="3">
    <source>
        <dbReference type="Proteomes" id="UP000676885"/>
    </source>
</evidence>
<evidence type="ECO:0000313" key="2">
    <source>
        <dbReference type="EMBL" id="QWC11429.1"/>
    </source>
</evidence>
<name>A0A975M7Y3_9MICC</name>
<protein>
    <submittedName>
        <fullName evidence="2">Uncharacterized protein</fullName>
    </submittedName>
</protein>
<dbReference type="KEGG" id="ajg:KKR91_07740"/>